<evidence type="ECO:0000259" key="6">
    <source>
        <dbReference type="Pfam" id="PF00700"/>
    </source>
</evidence>
<dbReference type="Proteomes" id="UP000621560">
    <property type="component" value="Unassembled WGS sequence"/>
</dbReference>
<dbReference type="Gene3D" id="1.20.1330.10">
    <property type="entry name" value="f41 fragment of flagellin, N-terminal domain"/>
    <property type="match status" value="1"/>
</dbReference>
<keyword evidence="4" id="KW-0964">Secreted</keyword>
<evidence type="ECO:0000313" key="7">
    <source>
        <dbReference type="EMBL" id="MBD2845827.1"/>
    </source>
</evidence>
<dbReference type="InterPro" id="IPR046358">
    <property type="entry name" value="Flagellin_C"/>
</dbReference>
<keyword evidence="7" id="KW-0969">Cilium</keyword>
<dbReference type="RefSeq" id="WP_190917791.1">
    <property type="nucleotide sequence ID" value="NZ_JACXIZ010000018.1"/>
</dbReference>
<dbReference type="Pfam" id="PF00700">
    <property type="entry name" value="Flagellin_C"/>
    <property type="match status" value="1"/>
</dbReference>
<evidence type="ECO:0000259" key="5">
    <source>
        <dbReference type="Pfam" id="PF00669"/>
    </source>
</evidence>
<dbReference type="EMBL" id="JACXIZ010000018">
    <property type="protein sequence ID" value="MBD2845827.1"/>
    <property type="molecule type" value="Genomic_DNA"/>
</dbReference>
<dbReference type="InterPro" id="IPR001029">
    <property type="entry name" value="Flagellin_N"/>
</dbReference>
<evidence type="ECO:0000256" key="2">
    <source>
        <dbReference type="ARBA" id="ARBA00020110"/>
    </source>
</evidence>
<gene>
    <name evidence="7" type="ORF">IDH44_11550</name>
</gene>
<evidence type="ECO:0000256" key="4">
    <source>
        <dbReference type="RuleBase" id="RU362073"/>
    </source>
</evidence>
<dbReference type="PANTHER" id="PTHR42792">
    <property type="entry name" value="FLAGELLIN"/>
    <property type="match status" value="1"/>
</dbReference>
<keyword evidence="7" id="KW-0282">Flagellum</keyword>
<dbReference type="PANTHER" id="PTHR42792:SF2">
    <property type="entry name" value="FLAGELLIN"/>
    <property type="match status" value="1"/>
</dbReference>
<sequence length="255" mass="27567">MRINHNITALNNHRNMGLNNVAAGKSMEKLSSGLRINRAADDAAGLAVSEKMRGQIRGLEQAQRNVQDGISFVQTAEGAMNEVSAMLTRMKELNVQKLNGTYSTTDISNINVELNELGSQIDSIMDDTTFNGINITDDVDIQANDDAQTITITGVDTSDFTGLASTTTLTQIEEAIEAVSTERASLGATQNRLEYTSNNLGTTVENLTASESRIRDTDMAKEMVELTKNNILLQASQAMLAQANQAPQGVLTLLR</sequence>
<dbReference type="Gene3D" id="6.10.10.10">
    <property type="entry name" value="Flagellar export chaperone, C-terminal domain"/>
    <property type="match status" value="1"/>
</dbReference>
<comment type="function">
    <text evidence="4">Flagellin is the subunit protein which polymerizes to form the filaments of bacterial flagella.</text>
</comment>
<dbReference type="InterPro" id="IPR001492">
    <property type="entry name" value="Flagellin"/>
</dbReference>
<dbReference type="GO" id="GO:0005198">
    <property type="term" value="F:structural molecule activity"/>
    <property type="evidence" value="ECO:0007669"/>
    <property type="project" value="UniProtKB-UniRule"/>
</dbReference>
<feature type="domain" description="Flagellin C-terminal" evidence="6">
    <location>
        <begin position="170"/>
        <end position="254"/>
    </location>
</feature>
<accession>A0A927BT55</accession>
<evidence type="ECO:0000313" key="8">
    <source>
        <dbReference type="Proteomes" id="UP000621560"/>
    </source>
</evidence>
<dbReference type="Pfam" id="PF00669">
    <property type="entry name" value="Flagellin_N"/>
    <property type="match status" value="1"/>
</dbReference>
<keyword evidence="7" id="KW-0966">Cell projection</keyword>
<dbReference type="GO" id="GO:0005576">
    <property type="term" value="C:extracellular region"/>
    <property type="evidence" value="ECO:0007669"/>
    <property type="project" value="UniProtKB-SubCell"/>
</dbReference>
<dbReference type="GO" id="GO:0009288">
    <property type="term" value="C:bacterial-type flagellum"/>
    <property type="evidence" value="ECO:0007669"/>
    <property type="project" value="UniProtKB-SubCell"/>
</dbReference>
<evidence type="ECO:0000256" key="1">
    <source>
        <dbReference type="ARBA" id="ARBA00005709"/>
    </source>
</evidence>
<feature type="domain" description="Flagellin N-terminal" evidence="5">
    <location>
        <begin position="3"/>
        <end position="137"/>
    </location>
</feature>
<comment type="caution">
    <text evidence="7">The sequence shown here is derived from an EMBL/GenBank/DDBJ whole genome shotgun (WGS) entry which is preliminary data.</text>
</comment>
<name>A0A927BT55_9BACL</name>
<dbReference type="PRINTS" id="PR00207">
    <property type="entry name" value="FLAGELLIN"/>
</dbReference>
<dbReference type="InterPro" id="IPR042187">
    <property type="entry name" value="Flagellin_C_sub2"/>
</dbReference>
<proteinExistence type="inferred from homology"/>
<dbReference type="SUPFAM" id="SSF64518">
    <property type="entry name" value="Phase 1 flagellin"/>
    <property type="match status" value="1"/>
</dbReference>
<keyword evidence="8" id="KW-1185">Reference proteome</keyword>
<comment type="similarity">
    <text evidence="1 4">Belongs to the bacterial flagellin family.</text>
</comment>
<comment type="subcellular location">
    <subcellularLocation>
        <location evidence="4">Secreted</location>
    </subcellularLocation>
    <subcellularLocation>
        <location evidence="4">Bacterial flagellum</location>
    </subcellularLocation>
</comment>
<protein>
    <recommendedName>
        <fullName evidence="2 4">Flagellin</fullName>
    </recommendedName>
</protein>
<reference evidence="7" key="1">
    <citation type="submission" date="2020-09" db="EMBL/GenBank/DDBJ databases">
        <title>A novel bacterium of genus Paenibacillus, isolated from South China Sea.</title>
        <authorList>
            <person name="Huang H."/>
            <person name="Mo K."/>
            <person name="Hu Y."/>
        </authorList>
    </citation>
    <scope>NUCLEOTIDE SEQUENCE</scope>
    <source>
        <strain evidence="7">IB182496</strain>
    </source>
</reference>
<dbReference type="AlphaFoldDB" id="A0A927BT55"/>
<organism evidence="7 8">
    <name type="scientific">Paenibacillus sabuli</name>
    <dbReference type="NCBI Taxonomy" id="2772509"/>
    <lineage>
        <taxon>Bacteria</taxon>
        <taxon>Bacillati</taxon>
        <taxon>Bacillota</taxon>
        <taxon>Bacilli</taxon>
        <taxon>Bacillales</taxon>
        <taxon>Paenibacillaceae</taxon>
        <taxon>Paenibacillus</taxon>
    </lineage>
</organism>
<evidence type="ECO:0000256" key="3">
    <source>
        <dbReference type="ARBA" id="ARBA00023143"/>
    </source>
</evidence>
<keyword evidence="3 4" id="KW-0975">Bacterial flagellum</keyword>